<evidence type="ECO:0000313" key="1">
    <source>
        <dbReference type="EMBL" id="KAJ3262002.1"/>
    </source>
</evidence>
<dbReference type="AlphaFoldDB" id="A0AAD5Y8H3"/>
<name>A0AAD5Y8H3_9FUNG</name>
<dbReference type="Proteomes" id="UP001210925">
    <property type="component" value="Unassembled WGS sequence"/>
</dbReference>
<dbReference type="SUPFAM" id="SSF56235">
    <property type="entry name" value="N-terminal nucleophile aminohydrolases (Ntn hydrolases)"/>
    <property type="match status" value="1"/>
</dbReference>
<evidence type="ECO:0008006" key="3">
    <source>
        <dbReference type="Google" id="ProtNLM"/>
    </source>
</evidence>
<dbReference type="PANTHER" id="PTHR43881">
    <property type="entry name" value="GAMMA-GLUTAMYLTRANSPEPTIDASE (AFU_ORTHOLOGUE AFUA_4G13580)"/>
    <property type="match status" value="1"/>
</dbReference>
<dbReference type="EMBL" id="JADGKB010000003">
    <property type="protein sequence ID" value="KAJ3262002.1"/>
    <property type="molecule type" value="Genomic_DNA"/>
</dbReference>
<evidence type="ECO:0000313" key="2">
    <source>
        <dbReference type="Proteomes" id="UP001210925"/>
    </source>
</evidence>
<dbReference type="InterPro" id="IPR029055">
    <property type="entry name" value="Ntn_hydrolases_N"/>
</dbReference>
<accession>A0AAD5Y8H3</accession>
<proteinExistence type="predicted"/>
<gene>
    <name evidence="1" type="ORF">HK103_003845</name>
</gene>
<organism evidence="1 2">
    <name type="scientific">Boothiomyces macroporosus</name>
    <dbReference type="NCBI Taxonomy" id="261099"/>
    <lineage>
        <taxon>Eukaryota</taxon>
        <taxon>Fungi</taxon>
        <taxon>Fungi incertae sedis</taxon>
        <taxon>Chytridiomycota</taxon>
        <taxon>Chytridiomycota incertae sedis</taxon>
        <taxon>Chytridiomycetes</taxon>
        <taxon>Rhizophydiales</taxon>
        <taxon>Terramycetaceae</taxon>
        <taxon>Boothiomyces</taxon>
    </lineage>
</organism>
<dbReference type="PANTHER" id="PTHR43881:SF1">
    <property type="entry name" value="GAMMA-GLUTAMYLTRANSPEPTIDASE (AFU_ORTHOLOGUE AFUA_4G13580)"/>
    <property type="match status" value="1"/>
</dbReference>
<dbReference type="Gene3D" id="1.10.246.130">
    <property type="match status" value="1"/>
</dbReference>
<dbReference type="InterPro" id="IPR052896">
    <property type="entry name" value="GGT-like_enzyme"/>
</dbReference>
<reference evidence="1" key="1">
    <citation type="submission" date="2020-05" db="EMBL/GenBank/DDBJ databases">
        <title>Phylogenomic resolution of chytrid fungi.</title>
        <authorList>
            <person name="Stajich J.E."/>
            <person name="Amses K."/>
            <person name="Simmons R."/>
            <person name="Seto K."/>
            <person name="Myers J."/>
            <person name="Bonds A."/>
            <person name="Quandt C.A."/>
            <person name="Barry K."/>
            <person name="Liu P."/>
            <person name="Grigoriev I."/>
            <person name="Longcore J.E."/>
            <person name="James T.Y."/>
        </authorList>
    </citation>
    <scope>NUCLEOTIDE SEQUENCE</scope>
    <source>
        <strain evidence="1">PLAUS21</strain>
    </source>
</reference>
<dbReference type="Pfam" id="PF01019">
    <property type="entry name" value="G_glu_transpept"/>
    <property type="match status" value="1"/>
</dbReference>
<comment type="caution">
    <text evidence="1">The sequence shown here is derived from an EMBL/GenBank/DDBJ whole genome shotgun (WGS) entry which is preliminary data.</text>
</comment>
<protein>
    <recommendedName>
        <fullName evidence="3">Gamma-glutamyltransferase</fullName>
    </recommendedName>
</protein>
<dbReference type="PRINTS" id="PR01210">
    <property type="entry name" value="GGTRANSPTASE"/>
</dbReference>
<keyword evidence="2" id="KW-1185">Reference proteome</keyword>
<sequence length="361" mass="38686">MIFNSRRSTVYSTKAIVSATQPLAVQCGIEALRLGGNAADAAVAVAAGLNVTEPSSTGIGGDLFCLYFDAKTQKVHSLNATGRSAQSITLDAVKSSVGGALHIPFDNALAVNVPGAAAGWVDLHQLFGNKALSLQQILQPAIDLAKNGFPVSEISAKRWQDKEELLKKHLPGTLEFLPHGRAPNEGELVTLPGLAKTFELLAQHGKKGFYSGEIAKAIVECVQDKGGLLTLEDLANHENIVGESISAPFRDLIVHEHGPNGQGIVALMVLQILELLEKQGAIPKLDSIKHNSADYIHIIVEALKLAFADAQWYVTDPGKYNVPTKGLLSQEYLTERSHLIDMKRVLKEYSHGQPPSSGNTV</sequence>
<dbReference type="InterPro" id="IPR043138">
    <property type="entry name" value="GGT_lsub"/>
</dbReference>